<dbReference type="PANTHER" id="PTHR38469">
    <property type="entry name" value="PERIPLASMIC PEPTIDASE SUBFAMILY S1B"/>
    <property type="match status" value="1"/>
</dbReference>
<accession>A0A2S9GXJ7</accession>
<evidence type="ECO:0000256" key="2">
    <source>
        <dbReference type="ARBA" id="ARBA00022438"/>
    </source>
</evidence>
<dbReference type="GO" id="GO:0006508">
    <property type="term" value="P:proteolysis"/>
    <property type="evidence" value="ECO:0007669"/>
    <property type="project" value="UniProtKB-KW"/>
</dbReference>
<keyword evidence="3 6" id="KW-0645">Protease</keyword>
<dbReference type="OrthoDB" id="9805367at2"/>
<gene>
    <name evidence="7" type="ORF">S2091_2806</name>
</gene>
<feature type="chain" id="PRO_5023049985" description="Dipeptidyl-peptidase" evidence="6">
    <location>
        <begin position="24"/>
        <end position="731"/>
    </location>
</feature>
<evidence type="ECO:0000256" key="6">
    <source>
        <dbReference type="RuleBase" id="RU366067"/>
    </source>
</evidence>
<reference evidence="7 8" key="1">
    <citation type="submission" date="2018-02" db="EMBL/GenBank/DDBJ databases">
        <title>Solimicrobium silvestre gen. nov., sp. nov., isolated from alpine forest soil.</title>
        <authorList>
            <person name="Margesin R."/>
            <person name="Albuquerque L."/>
            <person name="Zhang D.-C."/>
            <person name="Froufe H.J.C."/>
            <person name="Severino R."/>
            <person name="Roxo I."/>
            <person name="Egas C."/>
            <person name="Da Costa M.S."/>
        </authorList>
    </citation>
    <scope>NUCLEOTIDE SEQUENCE [LARGE SCALE GENOMIC DNA]</scope>
    <source>
        <strain evidence="7 8">S20-91</strain>
    </source>
</reference>
<evidence type="ECO:0000256" key="3">
    <source>
        <dbReference type="ARBA" id="ARBA00022670"/>
    </source>
</evidence>
<dbReference type="Pfam" id="PF10459">
    <property type="entry name" value="Peptidase_S46"/>
    <property type="match status" value="1"/>
</dbReference>
<dbReference type="Proteomes" id="UP000237839">
    <property type="component" value="Unassembled WGS sequence"/>
</dbReference>
<dbReference type="GO" id="GO:0008239">
    <property type="term" value="F:dipeptidyl-peptidase activity"/>
    <property type="evidence" value="ECO:0007669"/>
    <property type="project" value="UniProtKB-UniRule"/>
</dbReference>
<evidence type="ECO:0000256" key="5">
    <source>
        <dbReference type="ARBA" id="ARBA00022801"/>
    </source>
</evidence>
<evidence type="ECO:0000256" key="1">
    <source>
        <dbReference type="ARBA" id="ARBA00010491"/>
    </source>
</evidence>
<evidence type="ECO:0000313" key="8">
    <source>
        <dbReference type="Proteomes" id="UP000237839"/>
    </source>
</evidence>
<dbReference type="EMBL" id="PUGF01000013">
    <property type="protein sequence ID" value="PRC92431.1"/>
    <property type="molecule type" value="Genomic_DNA"/>
</dbReference>
<dbReference type="AlphaFoldDB" id="A0A2S9GXJ7"/>
<feature type="signal peptide" evidence="6">
    <location>
        <begin position="1"/>
        <end position="23"/>
    </location>
</feature>
<keyword evidence="2 6" id="KW-0031">Aminopeptidase</keyword>
<proteinExistence type="inferred from homology"/>
<dbReference type="GO" id="GO:0070009">
    <property type="term" value="F:serine-type aminopeptidase activity"/>
    <property type="evidence" value="ECO:0007669"/>
    <property type="project" value="UniProtKB-UniRule"/>
</dbReference>
<dbReference type="PANTHER" id="PTHR38469:SF1">
    <property type="entry name" value="PERIPLASMIC PEPTIDASE SUBFAMILY S1B"/>
    <property type="match status" value="1"/>
</dbReference>
<keyword evidence="8" id="KW-1185">Reference proteome</keyword>
<keyword evidence="4 6" id="KW-0732">Signal</keyword>
<comment type="similarity">
    <text evidence="1 6">Belongs to the peptidase S46 family.</text>
</comment>
<dbReference type="RefSeq" id="WP_105532563.1">
    <property type="nucleotide sequence ID" value="NZ_PUGF01000013.1"/>
</dbReference>
<organism evidence="7 8">
    <name type="scientific">Solimicrobium silvestre</name>
    <dbReference type="NCBI Taxonomy" id="2099400"/>
    <lineage>
        <taxon>Bacteria</taxon>
        <taxon>Pseudomonadati</taxon>
        <taxon>Pseudomonadota</taxon>
        <taxon>Betaproteobacteria</taxon>
        <taxon>Burkholderiales</taxon>
        <taxon>Oxalobacteraceae</taxon>
        <taxon>Solimicrobium</taxon>
    </lineage>
</organism>
<dbReference type="EC" id="3.4.14.-" evidence="6"/>
<dbReference type="InterPro" id="IPR019500">
    <property type="entry name" value="Pep_S46"/>
</dbReference>
<keyword evidence="6" id="KW-0720">Serine protease</keyword>
<name>A0A2S9GXJ7_9BURK</name>
<evidence type="ECO:0000256" key="4">
    <source>
        <dbReference type="ARBA" id="ARBA00022729"/>
    </source>
</evidence>
<keyword evidence="5 6" id="KW-0378">Hydrolase</keyword>
<evidence type="ECO:0000313" key="7">
    <source>
        <dbReference type="EMBL" id="PRC92431.1"/>
    </source>
</evidence>
<dbReference type="SUPFAM" id="SSF50494">
    <property type="entry name" value="Trypsin-like serine proteases"/>
    <property type="match status" value="1"/>
</dbReference>
<sequence>MKKSLLLLGALSTLSTFGSIAFADEGMWMPQQLPQIAKQLKADGLQLDPNTLTKLTEFPMGAIVSLGGCSASFVSPQGLVITNHHCAYSSVSHNSSPEHNYLANGFLAKTLSDELPASPGFRVFVTTDVNNVSSKVISSSVAKLNGKKRVDAIEKNQKDLVAACEKEAGTRCNVASYYGGLEFYLIKQLEIRDVRLVHAPAEGVGKFGGDTDNWMWPRHTGDYSFFRAYVNKDGKPADFSKDNVPYVPKHYLRLASQALKEGDFVMVTGYPGRTNRHRLPSEIEQTFNWSYPAFVKASGEQLAIIAQATSGNEDLKLKYASAVASVNNYYKNRQGMLDSYAGSDILPRKEKQLADLKTWVNADPKRKQEYAHDIDQVEQLMAERDAQAKKDFLISYSTPRLLTVAKGMLRFSHESEKADIDRKIGYQEHDMARFRASTEGLDRSYDANVDQALALHFLTQYIAQPKDQRNANFDAALNLHDGMTETDLKTMLTNLYASSKLGTKEARVTWLDKKPADFNSSDDGFIKAAVALYDENMKREDRDNELAGKIQQTYANYMKAKIAYMNSIGQAIYPDANSTLRVTFGKVAGREQGADGTSWTAFTSLRGILAKNTGSGEFNAPTAQLTAIKEANQEALKTGNFGKYGDAKLNSVPVNFLATLDITGGNSGSAALNAKGELVGLAFDGTLDSIISDWDYNKTKSRSIQVDLRYILWEMTNVDHADNLLKELKVK</sequence>
<comment type="function">
    <text evidence="6">Catalyzes the removal of dipeptides from the N-terminus of oligopeptides.</text>
</comment>
<protein>
    <recommendedName>
        <fullName evidence="6">Dipeptidyl-peptidase</fullName>
        <ecNumber evidence="6">3.4.14.-</ecNumber>
    </recommendedName>
</protein>
<comment type="caution">
    <text evidence="7">The sequence shown here is derived from an EMBL/GenBank/DDBJ whole genome shotgun (WGS) entry which is preliminary data.</text>
</comment>
<dbReference type="GO" id="GO:0043171">
    <property type="term" value="P:peptide catabolic process"/>
    <property type="evidence" value="ECO:0007669"/>
    <property type="project" value="UniProtKB-UniRule"/>
</dbReference>
<dbReference type="InterPro" id="IPR009003">
    <property type="entry name" value="Peptidase_S1_PA"/>
</dbReference>